<dbReference type="InterPro" id="IPR056632">
    <property type="entry name" value="DUF7730"/>
</dbReference>
<protein>
    <recommendedName>
        <fullName evidence="2">DUF7730 domain-containing protein</fullName>
    </recommendedName>
</protein>
<dbReference type="PANTHER" id="PTHR42085:SF7">
    <property type="entry name" value="F-BOX DOMAIN-CONTAINING PROTEIN"/>
    <property type="match status" value="1"/>
</dbReference>
<dbReference type="PANTHER" id="PTHR42085">
    <property type="entry name" value="F-BOX DOMAIN-CONTAINING PROTEIN"/>
    <property type="match status" value="1"/>
</dbReference>
<keyword evidence="4" id="KW-1185">Reference proteome</keyword>
<dbReference type="InterPro" id="IPR038883">
    <property type="entry name" value="AN11006-like"/>
</dbReference>
<sequence>MSAIDNDTDAAATAQRHQDDQLEARREAELQVLIESRLHLKHQIEDLVASHQHDRPPPFTSPELIIMAVVLSKTESCRERNIINWVRATFPYYDERVKDGEEHAASLGFDFDPIDDAMYSMAEDFFDAMSAWEVPMLQYGNYYSVKTEAAQISLRRWLEPERKGTFRFLDLPAELRNRIYQLVLVFPRSKITVRQPLSRRGAIDLYATERDTEYDAYYPEYRHLILKPNEILNIALVNRQLAKESLSIFYGENNFTFEGASAIDNFIKITPAQHMRLIKRIEISTPTYANLKAAFWKKRDVKMRSTVEALSDLILTLSSLTIMITYGNSTSDVTRAQLSELAMFEEYSSLQAVTKLVAKARKTTILFDYYGHNKEQAYIEAIQEPMLEKLRRLRGGAGVVTKGSQWDHRSWVIEFEGQGNEAEKKASDG</sequence>
<feature type="domain" description="DUF7730" evidence="2">
    <location>
        <begin position="168"/>
        <end position="307"/>
    </location>
</feature>
<gene>
    <name evidence="3" type="ORF">PRZ48_012785</name>
</gene>
<organism evidence="3 4">
    <name type="scientific">Zasmidium cellare</name>
    <name type="common">Wine cellar mold</name>
    <name type="synonym">Racodium cellare</name>
    <dbReference type="NCBI Taxonomy" id="395010"/>
    <lineage>
        <taxon>Eukaryota</taxon>
        <taxon>Fungi</taxon>
        <taxon>Dikarya</taxon>
        <taxon>Ascomycota</taxon>
        <taxon>Pezizomycotina</taxon>
        <taxon>Dothideomycetes</taxon>
        <taxon>Dothideomycetidae</taxon>
        <taxon>Mycosphaerellales</taxon>
        <taxon>Mycosphaerellaceae</taxon>
        <taxon>Zasmidium</taxon>
    </lineage>
</organism>
<evidence type="ECO:0000313" key="4">
    <source>
        <dbReference type="Proteomes" id="UP001305779"/>
    </source>
</evidence>
<accession>A0ABR0E5V8</accession>
<reference evidence="3 4" key="1">
    <citation type="journal article" date="2023" name="G3 (Bethesda)">
        <title>A chromosome-level genome assembly of Zasmidium syzygii isolated from banana leaves.</title>
        <authorList>
            <person name="van Westerhoven A.C."/>
            <person name="Mehrabi R."/>
            <person name="Talebi R."/>
            <person name="Steentjes M.B.F."/>
            <person name="Corcolon B."/>
            <person name="Chong P.A."/>
            <person name="Kema G.H.J."/>
            <person name="Seidl M.F."/>
        </authorList>
    </citation>
    <scope>NUCLEOTIDE SEQUENCE [LARGE SCALE GENOMIC DNA]</scope>
    <source>
        <strain evidence="3 4">P124</strain>
    </source>
</reference>
<comment type="caution">
    <text evidence="3">The sequence shown here is derived from an EMBL/GenBank/DDBJ whole genome shotgun (WGS) entry which is preliminary data.</text>
</comment>
<evidence type="ECO:0000259" key="2">
    <source>
        <dbReference type="Pfam" id="PF24864"/>
    </source>
</evidence>
<dbReference type="EMBL" id="JAXOVC010000010">
    <property type="protein sequence ID" value="KAK4496801.1"/>
    <property type="molecule type" value="Genomic_DNA"/>
</dbReference>
<name>A0ABR0E5V8_ZASCE</name>
<dbReference type="Proteomes" id="UP001305779">
    <property type="component" value="Unassembled WGS sequence"/>
</dbReference>
<dbReference type="Pfam" id="PF24864">
    <property type="entry name" value="DUF7730"/>
    <property type="match status" value="1"/>
</dbReference>
<evidence type="ECO:0000256" key="1">
    <source>
        <dbReference type="SAM" id="MobiDB-lite"/>
    </source>
</evidence>
<evidence type="ECO:0000313" key="3">
    <source>
        <dbReference type="EMBL" id="KAK4496801.1"/>
    </source>
</evidence>
<proteinExistence type="predicted"/>
<feature type="region of interest" description="Disordered" evidence="1">
    <location>
        <begin position="1"/>
        <end position="21"/>
    </location>
</feature>